<dbReference type="GO" id="GO:0006281">
    <property type="term" value="P:DNA repair"/>
    <property type="evidence" value="ECO:0007669"/>
    <property type="project" value="TreeGrafter"/>
</dbReference>
<accession>A0A1G2C0Z7</accession>
<dbReference type="InterPro" id="IPR050155">
    <property type="entry name" value="HAD-like_hydrolase_sf"/>
</dbReference>
<dbReference type="InterPro" id="IPR023198">
    <property type="entry name" value="PGP-like_dom2"/>
</dbReference>
<dbReference type="PANTHER" id="PTHR43434:SF1">
    <property type="entry name" value="PHOSPHOGLYCOLATE PHOSPHATASE"/>
    <property type="match status" value="1"/>
</dbReference>
<dbReference type="Gene3D" id="1.10.150.240">
    <property type="entry name" value="Putative phosphatase, domain 2"/>
    <property type="match status" value="1"/>
</dbReference>
<dbReference type="PANTHER" id="PTHR43434">
    <property type="entry name" value="PHOSPHOGLYCOLATE PHOSPHATASE"/>
    <property type="match status" value="1"/>
</dbReference>
<dbReference type="SUPFAM" id="SSF56784">
    <property type="entry name" value="HAD-like"/>
    <property type="match status" value="1"/>
</dbReference>
<dbReference type="GO" id="GO:0008967">
    <property type="term" value="F:phosphoglycolate phosphatase activity"/>
    <property type="evidence" value="ECO:0007669"/>
    <property type="project" value="TreeGrafter"/>
</dbReference>
<protein>
    <recommendedName>
        <fullName evidence="3">Haloacid dehalogenase</fullName>
    </recommendedName>
</protein>
<dbReference type="EMBL" id="MHKQ01000001">
    <property type="protein sequence ID" value="OGY94906.1"/>
    <property type="molecule type" value="Genomic_DNA"/>
</dbReference>
<dbReference type="SFLD" id="SFLDS00003">
    <property type="entry name" value="Haloacid_Dehalogenase"/>
    <property type="match status" value="1"/>
</dbReference>
<evidence type="ECO:0000313" key="2">
    <source>
        <dbReference type="Proteomes" id="UP000177626"/>
    </source>
</evidence>
<dbReference type="SFLD" id="SFLDG01129">
    <property type="entry name" value="C1.5:_HAD__Beta-PGM__Phosphata"/>
    <property type="match status" value="1"/>
</dbReference>
<evidence type="ECO:0008006" key="3">
    <source>
        <dbReference type="Google" id="ProtNLM"/>
    </source>
</evidence>
<proteinExistence type="predicted"/>
<dbReference type="InterPro" id="IPR023214">
    <property type="entry name" value="HAD_sf"/>
</dbReference>
<gene>
    <name evidence="1" type="ORF">A2406_01300</name>
</gene>
<comment type="caution">
    <text evidence="1">The sequence shown here is derived from an EMBL/GenBank/DDBJ whole genome shotgun (WGS) entry which is preliminary data.</text>
</comment>
<sequence>MKLILFDIDGTLIGGKHGHPKSYSDAIKAIHGIDIEIDWKGVQGMTDQQILTKYLVVNNIPENIISKNMVSYMKEMEKSFNASIGNSTIHPLDGVEKLLIELKSKGALLGLVTGNIVSIARAKLEKLNLWGYFNVGGFGSDDISRARLVKLAIQRAEKKFNFVFDKNVILFGDAPQDMKAGIDADIYTIGVTTGVYSKEDLNKVGAKVVVDSLKNTKEIVKLIDSILL</sequence>
<dbReference type="AlphaFoldDB" id="A0A1G2C0Z7"/>
<name>A0A1G2C0Z7_9BACT</name>
<reference evidence="1 2" key="1">
    <citation type="journal article" date="2016" name="Nat. Commun.">
        <title>Thousands of microbial genomes shed light on interconnected biogeochemical processes in an aquifer system.</title>
        <authorList>
            <person name="Anantharaman K."/>
            <person name="Brown C.T."/>
            <person name="Hug L.A."/>
            <person name="Sharon I."/>
            <person name="Castelle C.J."/>
            <person name="Probst A.J."/>
            <person name="Thomas B.C."/>
            <person name="Singh A."/>
            <person name="Wilkins M.J."/>
            <person name="Karaoz U."/>
            <person name="Brodie E.L."/>
            <person name="Williams K.H."/>
            <person name="Hubbard S.S."/>
            <person name="Banfield J.F."/>
        </authorList>
    </citation>
    <scope>NUCLEOTIDE SEQUENCE [LARGE SCALE GENOMIC DNA]</scope>
</reference>
<dbReference type="Gene3D" id="3.40.50.1000">
    <property type="entry name" value="HAD superfamily/HAD-like"/>
    <property type="match status" value="1"/>
</dbReference>
<organism evidence="1 2">
    <name type="scientific">Candidatus Komeilibacteria bacterium RIFOXYC1_FULL_37_11</name>
    <dbReference type="NCBI Taxonomy" id="1798555"/>
    <lineage>
        <taxon>Bacteria</taxon>
        <taxon>Candidatus Komeiliibacteriota</taxon>
    </lineage>
</organism>
<dbReference type="Proteomes" id="UP000177626">
    <property type="component" value="Unassembled WGS sequence"/>
</dbReference>
<dbReference type="GO" id="GO:0005829">
    <property type="term" value="C:cytosol"/>
    <property type="evidence" value="ECO:0007669"/>
    <property type="project" value="TreeGrafter"/>
</dbReference>
<dbReference type="InterPro" id="IPR041492">
    <property type="entry name" value="HAD_2"/>
</dbReference>
<evidence type="ECO:0000313" key="1">
    <source>
        <dbReference type="EMBL" id="OGY94906.1"/>
    </source>
</evidence>
<dbReference type="InterPro" id="IPR036412">
    <property type="entry name" value="HAD-like_sf"/>
</dbReference>
<dbReference type="Pfam" id="PF13419">
    <property type="entry name" value="HAD_2"/>
    <property type="match status" value="1"/>
</dbReference>